<dbReference type="Gene3D" id="2.60.34.10">
    <property type="entry name" value="Substrate Binding Domain Of DNAk, Chain A, domain 1"/>
    <property type="match status" value="1"/>
</dbReference>
<dbReference type="PRINTS" id="PR00301">
    <property type="entry name" value="HEATSHOCK70"/>
</dbReference>
<dbReference type="InterPro" id="IPR029048">
    <property type="entry name" value="HSP70_C_sf"/>
</dbReference>
<dbReference type="GO" id="GO:0005829">
    <property type="term" value="C:cytosol"/>
    <property type="evidence" value="ECO:0007669"/>
    <property type="project" value="TreeGrafter"/>
</dbReference>
<dbReference type="InterPro" id="IPR013126">
    <property type="entry name" value="Hsp_70_fam"/>
</dbReference>
<comment type="caution">
    <text evidence="5">The sequence shown here is derived from an EMBL/GenBank/DDBJ whole genome shotgun (WGS) entry which is preliminary data.</text>
</comment>
<keyword evidence="6" id="KW-1185">Reference proteome</keyword>
<accession>A0A9W7DDK5</accession>
<dbReference type="FunFam" id="1.20.1270.10:FF:000002">
    <property type="entry name" value="Heat shock 70 kDa protein 4"/>
    <property type="match status" value="1"/>
</dbReference>
<dbReference type="SUPFAM" id="SSF100934">
    <property type="entry name" value="Heat shock protein 70kD (HSP70), C-terminal subdomain"/>
    <property type="match status" value="1"/>
</dbReference>
<dbReference type="InterPro" id="IPR018181">
    <property type="entry name" value="Heat_shock_70_CS"/>
</dbReference>
<comment type="similarity">
    <text evidence="1">Belongs to the heat shock protein 70 family.</text>
</comment>
<keyword evidence="2" id="KW-0547">Nucleotide-binding</keyword>
<dbReference type="EMBL" id="BSXU01000765">
    <property type="protein sequence ID" value="GMG21704.1"/>
    <property type="molecule type" value="Genomic_DNA"/>
</dbReference>
<dbReference type="PROSITE" id="PS01036">
    <property type="entry name" value="HSP70_3"/>
    <property type="match status" value="1"/>
</dbReference>
<keyword evidence="3" id="KW-0067">ATP-binding</keyword>
<dbReference type="Gene3D" id="3.30.420.40">
    <property type="match status" value="2"/>
</dbReference>
<dbReference type="PANTHER" id="PTHR45639">
    <property type="entry name" value="HSC70CB, ISOFORM G-RELATED"/>
    <property type="match status" value="1"/>
</dbReference>
<sequence>MSTPFGVDLGNNSSVVAVARNRGIDVVVNEVSNRATPTVVGFGVKNRSIGETGKNQQTSNLKNTVSNLKRILALPASSPDFTIEKQYFTAPLVEKDGSVAAKVRFQGAQTEFTATQLEAMYLHKLKDITAKETKSNITDIALAVPVWYTEQQRRAAADAAKIAGLNPVRIVNEVTAAAVGYGVFKTDLPTDKAKIIAFVDIGHSSYTVSIGSLKKGELKVLGSAFDKHFGGRDFDRAITEHFADEFKAKYKIDIRENAKGYARVLAAAEKLKKVLSANTQAPINIESVMNDVDVSSQLTREELEEFVAPLLDRINVPIEQALKTAGVKAEDIDSIEVIGGCTRVPSVKAKLAEIFGKPLSFTLNQDEAIARGAAFICAMHSPTLRVRPFKFEDVNAFSVTYSWEKDAEDNDHLEVFPKGGAFPSTKMLTLYRTSDFEVDAAYTHPEQLPKGTDHKISHWKITGVEVPEGSDSAIVKVKVRNDPSGFFTIEAAYIVEEKEFKELVEKDPPVEGEEEAEPEYKIVKKLVKTKDLQVAYTGHALPEKELAELLEKEFKMVADDKLVAETEDRKNALEEYIYELRGKLEDQYKDFASEQERETLSKKLMDTEEWLYDDGYDAKKAKYIAKYEELASIGNLIKGRYMQKQQELKDKLRSKQEAASMAKMAEKLAASRGEKKDTEGDVKMEDQLD</sequence>
<evidence type="ECO:0000256" key="4">
    <source>
        <dbReference type="SAM" id="MobiDB-lite"/>
    </source>
</evidence>
<dbReference type="Gene3D" id="3.30.30.30">
    <property type="match status" value="1"/>
</dbReference>
<evidence type="ECO:0000256" key="2">
    <source>
        <dbReference type="ARBA" id="ARBA00022741"/>
    </source>
</evidence>
<dbReference type="GO" id="GO:0140662">
    <property type="term" value="F:ATP-dependent protein folding chaperone"/>
    <property type="evidence" value="ECO:0007669"/>
    <property type="project" value="InterPro"/>
</dbReference>
<protein>
    <submittedName>
        <fullName evidence="5">Unnamed protein product</fullName>
    </submittedName>
</protein>
<dbReference type="GO" id="GO:0005634">
    <property type="term" value="C:nucleus"/>
    <property type="evidence" value="ECO:0007669"/>
    <property type="project" value="TreeGrafter"/>
</dbReference>
<dbReference type="Gene3D" id="1.20.1270.10">
    <property type="match status" value="1"/>
</dbReference>
<evidence type="ECO:0000313" key="6">
    <source>
        <dbReference type="Proteomes" id="UP001165063"/>
    </source>
</evidence>
<dbReference type="OrthoDB" id="434160at2759"/>
<dbReference type="FunFam" id="3.30.420.40:FF:000171">
    <property type="entry name" value="Heat shock 70 kDa protein 4"/>
    <property type="match status" value="2"/>
</dbReference>
<evidence type="ECO:0000256" key="3">
    <source>
        <dbReference type="ARBA" id="ARBA00022840"/>
    </source>
</evidence>
<gene>
    <name evidence="5" type="ORF">Amon01_000219600</name>
</gene>
<dbReference type="GO" id="GO:0005524">
    <property type="term" value="F:ATP binding"/>
    <property type="evidence" value="ECO:0007669"/>
    <property type="project" value="UniProtKB-KW"/>
</dbReference>
<name>A0A9W7DDK5_AMBMO</name>
<feature type="compositionally biased region" description="Basic and acidic residues" evidence="4">
    <location>
        <begin position="672"/>
        <end position="689"/>
    </location>
</feature>
<dbReference type="PANTHER" id="PTHR45639:SF4">
    <property type="entry name" value="HSC70CB, ISOFORM G"/>
    <property type="match status" value="1"/>
</dbReference>
<dbReference type="InterPro" id="IPR043129">
    <property type="entry name" value="ATPase_NBD"/>
</dbReference>
<reference evidence="5" key="1">
    <citation type="submission" date="2023-04" db="EMBL/GenBank/DDBJ databases">
        <title>Ambrosiozyma monospora NBRC 1965.</title>
        <authorList>
            <person name="Ichikawa N."/>
            <person name="Sato H."/>
            <person name="Tonouchi N."/>
        </authorList>
    </citation>
    <scope>NUCLEOTIDE SEQUENCE</scope>
    <source>
        <strain evidence="5">NBRC 1965</strain>
    </source>
</reference>
<dbReference type="Gene3D" id="3.90.640.10">
    <property type="entry name" value="Actin, Chain A, domain 4"/>
    <property type="match status" value="1"/>
</dbReference>
<dbReference type="Proteomes" id="UP001165063">
    <property type="component" value="Unassembled WGS sequence"/>
</dbReference>
<organism evidence="5 6">
    <name type="scientific">Ambrosiozyma monospora</name>
    <name type="common">Yeast</name>
    <name type="synonym">Endomycopsis monosporus</name>
    <dbReference type="NCBI Taxonomy" id="43982"/>
    <lineage>
        <taxon>Eukaryota</taxon>
        <taxon>Fungi</taxon>
        <taxon>Dikarya</taxon>
        <taxon>Ascomycota</taxon>
        <taxon>Saccharomycotina</taxon>
        <taxon>Pichiomycetes</taxon>
        <taxon>Pichiales</taxon>
        <taxon>Pichiaceae</taxon>
        <taxon>Ambrosiozyma</taxon>
    </lineage>
</organism>
<dbReference type="FunFam" id="3.90.640.10:FF:000004">
    <property type="entry name" value="Heat shock 70 kDa protein 4"/>
    <property type="match status" value="1"/>
</dbReference>
<dbReference type="Pfam" id="PF00012">
    <property type="entry name" value="HSP70"/>
    <property type="match status" value="1"/>
</dbReference>
<dbReference type="FunFam" id="3.30.30.30:FF:000002">
    <property type="entry name" value="Heat shock 70 kDa protein 4"/>
    <property type="match status" value="1"/>
</dbReference>
<dbReference type="AlphaFoldDB" id="A0A9W7DDK5"/>
<proteinExistence type="inferred from homology"/>
<dbReference type="SUPFAM" id="SSF100920">
    <property type="entry name" value="Heat shock protein 70kD (HSP70), peptide-binding domain"/>
    <property type="match status" value="1"/>
</dbReference>
<feature type="region of interest" description="Disordered" evidence="4">
    <location>
        <begin position="648"/>
        <end position="689"/>
    </location>
</feature>
<evidence type="ECO:0000256" key="1">
    <source>
        <dbReference type="ARBA" id="ARBA00007381"/>
    </source>
</evidence>
<evidence type="ECO:0000313" key="5">
    <source>
        <dbReference type="EMBL" id="GMG21704.1"/>
    </source>
</evidence>
<dbReference type="SUPFAM" id="SSF53067">
    <property type="entry name" value="Actin-like ATPase domain"/>
    <property type="match status" value="2"/>
</dbReference>
<dbReference type="InterPro" id="IPR029047">
    <property type="entry name" value="HSP70_peptide-bd_sf"/>
</dbReference>